<dbReference type="EMBL" id="PFAF01000045">
    <property type="protein sequence ID" value="PIR98911.1"/>
    <property type="molecule type" value="Genomic_DNA"/>
</dbReference>
<evidence type="ECO:0000313" key="2">
    <source>
        <dbReference type="Proteomes" id="UP000230796"/>
    </source>
</evidence>
<dbReference type="Proteomes" id="UP000230796">
    <property type="component" value="Unassembled WGS sequence"/>
</dbReference>
<sequence length="63" mass="6948">MVFCFLKSLIEGSGFKSQFPKGKTFKSGTLWFFPIRDGDTLRALAISNGGAQRGKEQPPPLSR</sequence>
<evidence type="ECO:0000313" key="1">
    <source>
        <dbReference type="EMBL" id="PIR98911.1"/>
    </source>
</evidence>
<name>A0A2H0VIJ7_9BACT</name>
<accession>A0A2H0VIJ7</accession>
<gene>
    <name evidence="1" type="ORF">COT87_02280</name>
</gene>
<dbReference type="AlphaFoldDB" id="A0A2H0VIJ7"/>
<protein>
    <submittedName>
        <fullName evidence="1">Uncharacterized protein</fullName>
    </submittedName>
</protein>
<proteinExistence type="predicted"/>
<comment type="caution">
    <text evidence="1">The sequence shown here is derived from an EMBL/GenBank/DDBJ whole genome shotgun (WGS) entry which is preliminary data.</text>
</comment>
<reference evidence="2" key="1">
    <citation type="submission" date="2017-09" db="EMBL/GenBank/DDBJ databases">
        <title>Depth-based differentiation of microbial function through sediment-hosted aquifers and enrichment of novel symbionts in the deep terrestrial subsurface.</title>
        <authorList>
            <person name="Probst A.J."/>
            <person name="Ladd B."/>
            <person name="Jarett J.K."/>
            <person name="Geller-Mcgrath D.E."/>
            <person name="Sieber C.M.K."/>
            <person name="Emerson J.B."/>
            <person name="Anantharaman K."/>
            <person name="Thomas B.C."/>
            <person name="Malmstrom R."/>
            <person name="Stieglmeier M."/>
            <person name="Klingl A."/>
            <person name="Woyke T."/>
            <person name="Ryan C.M."/>
            <person name="Banfield J.F."/>
        </authorList>
    </citation>
    <scope>NUCLEOTIDE SEQUENCE [LARGE SCALE GENOMIC DNA]</scope>
</reference>
<organism evidence="1 2">
    <name type="scientific">Candidatus Collierbacteria bacterium CG10_big_fil_rev_8_21_14_0_10_44_9</name>
    <dbReference type="NCBI Taxonomy" id="1974535"/>
    <lineage>
        <taxon>Bacteria</taxon>
        <taxon>Candidatus Collieribacteriota</taxon>
    </lineage>
</organism>